<feature type="compositionally biased region" description="Polar residues" evidence="2">
    <location>
        <begin position="433"/>
        <end position="442"/>
    </location>
</feature>
<evidence type="ECO:0000313" key="4">
    <source>
        <dbReference type="Proteomes" id="UP000000305"/>
    </source>
</evidence>
<dbReference type="PhylomeDB" id="E9HJR2"/>
<protein>
    <recommendedName>
        <fullName evidence="5">PH domain-containing protein</fullName>
    </recommendedName>
</protein>
<evidence type="ECO:0008006" key="5">
    <source>
        <dbReference type="Google" id="ProtNLM"/>
    </source>
</evidence>
<gene>
    <name evidence="3" type="ORF">DAPPUDRAFT_260724</name>
</gene>
<keyword evidence="4" id="KW-1185">Reference proteome</keyword>
<feature type="region of interest" description="Disordered" evidence="2">
    <location>
        <begin position="287"/>
        <end position="461"/>
    </location>
</feature>
<dbReference type="CDD" id="cd00821">
    <property type="entry name" value="PH"/>
    <property type="match status" value="1"/>
</dbReference>
<dbReference type="Proteomes" id="UP000000305">
    <property type="component" value="Unassembled WGS sequence"/>
</dbReference>
<evidence type="ECO:0000256" key="2">
    <source>
        <dbReference type="SAM" id="MobiDB-lite"/>
    </source>
</evidence>
<dbReference type="PANTHER" id="PTHR12345">
    <property type="entry name" value="SYNTENIN RELATED"/>
    <property type="match status" value="1"/>
</dbReference>
<organism evidence="3 4">
    <name type="scientific">Daphnia pulex</name>
    <name type="common">Water flea</name>
    <dbReference type="NCBI Taxonomy" id="6669"/>
    <lineage>
        <taxon>Eukaryota</taxon>
        <taxon>Metazoa</taxon>
        <taxon>Ecdysozoa</taxon>
        <taxon>Arthropoda</taxon>
        <taxon>Crustacea</taxon>
        <taxon>Branchiopoda</taxon>
        <taxon>Diplostraca</taxon>
        <taxon>Cladocera</taxon>
        <taxon>Anomopoda</taxon>
        <taxon>Daphniidae</taxon>
        <taxon>Daphnia</taxon>
    </lineage>
</organism>
<feature type="region of interest" description="Disordered" evidence="2">
    <location>
        <begin position="147"/>
        <end position="183"/>
    </location>
</feature>
<name>E9HJR2_DAPPU</name>
<dbReference type="KEGG" id="dpx:DAPPUDRAFT_260724"/>
<dbReference type="HOGENOM" id="CLU_020503_0_0_1"/>
<dbReference type="GO" id="GO:0005737">
    <property type="term" value="C:cytoplasm"/>
    <property type="evidence" value="ECO:0000318"/>
    <property type="project" value="GO_Central"/>
</dbReference>
<dbReference type="InterPro" id="IPR051230">
    <property type="entry name" value="APP-Binding"/>
</dbReference>
<dbReference type="EMBL" id="GL732664">
    <property type="protein sequence ID" value="EFX68025.1"/>
    <property type="molecule type" value="Genomic_DNA"/>
</dbReference>
<dbReference type="eggNOG" id="ENOG502QPSN">
    <property type="taxonomic scope" value="Eukaryota"/>
</dbReference>
<dbReference type="AlphaFoldDB" id="E9HJR2"/>
<dbReference type="GO" id="GO:0005886">
    <property type="term" value="C:plasma membrane"/>
    <property type="evidence" value="ECO:0000318"/>
    <property type="project" value="GO_Central"/>
</dbReference>
<feature type="compositionally biased region" description="Pro residues" evidence="2">
    <location>
        <begin position="400"/>
        <end position="413"/>
    </location>
</feature>
<dbReference type="STRING" id="6669.E9HJR2"/>
<feature type="compositionally biased region" description="Pro residues" evidence="2">
    <location>
        <begin position="374"/>
        <end position="387"/>
    </location>
</feature>
<dbReference type="PANTHER" id="PTHR12345:SF11">
    <property type="entry name" value="FI13065P"/>
    <property type="match status" value="1"/>
</dbReference>
<sequence>MANSNGESSPLAQQNIPPFSVREVYKAGWLKGVSFPGERRGVIFGKKYERLWALFCIHDDVQPFLEFYIEPKATPMHQPIWATSLAQCMHVSHSIAVQGDTFEFVVTCRECTVLRLGASTREQMNEWVDVLRNRLRDIGVLEPKENFYSPLPESAKPPPMTNLSSTRDPNSPLPLPPASRNAIPQQQPDVLYDTIESQVTTVSQSVTGDAVESHVTVISVNEDISDDSTFHAIEPSAVPVTPSMFSTRVRIASAPSSLREAIQVENSYEAIFSSSSSAALPLLATPATPTTTHHRSSRQLPELPPGPPPAAAATAAAHPADHGVVGRTPSHHHHPLTHHNIGAHGQAQRTREGLRRTMSVGQEHQHLHPQMPRSIPPPPLLLQPGPPGRGGRDGGLILLPRPPPLFVSSPPQPSTSSHHPLGTRHSSPLFRPTPSNHQSSGNGAALQPVNANHGPGGPESGYSLKERQVARLRMEMQHPAGVRIILKKRDCHNTIALIDALGTVWVAGWRQKEKPLLYNVFHIGDQIIRVSHCNVSSSVDVNRLIKNESSGQIEFIVRRIPFGRVFHLRREAEGQSLGIVLTEAGGGAEIREVVAGGLAAQQGVPPMALSPLTLISSASSSSSPMPCSWTLTEINGRPLNLCSKEGEARDRLNAVGKAVSILIQPTEFVKLLKKQIKSIRGYKEYLLG</sequence>
<dbReference type="SUPFAM" id="SSF50729">
    <property type="entry name" value="PH domain-like"/>
    <property type="match status" value="1"/>
</dbReference>
<proteinExistence type="predicted"/>
<dbReference type="InParanoid" id="E9HJR2"/>
<dbReference type="FunCoup" id="E9HJR2">
    <property type="interactions" value="170"/>
</dbReference>
<dbReference type="OrthoDB" id="6126662at2759"/>
<dbReference type="Gene3D" id="2.30.29.30">
    <property type="entry name" value="Pleckstrin-homology domain (PH domain)/Phosphotyrosine-binding domain (PTB)"/>
    <property type="match status" value="1"/>
</dbReference>
<reference evidence="3 4" key="1">
    <citation type="journal article" date="2011" name="Science">
        <title>The ecoresponsive genome of Daphnia pulex.</title>
        <authorList>
            <person name="Colbourne J.K."/>
            <person name="Pfrender M.E."/>
            <person name="Gilbert D."/>
            <person name="Thomas W.K."/>
            <person name="Tucker A."/>
            <person name="Oakley T.H."/>
            <person name="Tokishita S."/>
            <person name="Aerts A."/>
            <person name="Arnold G.J."/>
            <person name="Basu M.K."/>
            <person name="Bauer D.J."/>
            <person name="Caceres C.E."/>
            <person name="Carmel L."/>
            <person name="Casola C."/>
            <person name="Choi J.H."/>
            <person name="Detter J.C."/>
            <person name="Dong Q."/>
            <person name="Dusheyko S."/>
            <person name="Eads B.D."/>
            <person name="Frohlich T."/>
            <person name="Geiler-Samerotte K.A."/>
            <person name="Gerlach D."/>
            <person name="Hatcher P."/>
            <person name="Jogdeo S."/>
            <person name="Krijgsveld J."/>
            <person name="Kriventseva E.V."/>
            <person name="Kultz D."/>
            <person name="Laforsch C."/>
            <person name="Lindquist E."/>
            <person name="Lopez J."/>
            <person name="Manak J.R."/>
            <person name="Muller J."/>
            <person name="Pangilinan J."/>
            <person name="Patwardhan R.P."/>
            <person name="Pitluck S."/>
            <person name="Pritham E.J."/>
            <person name="Rechtsteiner A."/>
            <person name="Rho M."/>
            <person name="Rogozin I.B."/>
            <person name="Sakarya O."/>
            <person name="Salamov A."/>
            <person name="Schaack S."/>
            <person name="Shapiro H."/>
            <person name="Shiga Y."/>
            <person name="Skalitzky C."/>
            <person name="Smith Z."/>
            <person name="Souvorov A."/>
            <person name="Sung W."/>
            <person name="Tang Z."/>
            <person name="Tsuchiya D."/>
            <person name="Tu H."/>
            <person name="Vos H."/>
            <person name="Wang M."/>
            <person name="Wolf Y.I."/>
            <person name="Yamagata H."/>
            <person name="Yamada T."/>
            <person name="Ye Y."/>
            <person name="Shaw J.R."/>
            <person name="Andrews J."/>
            <person name="Crease T.J."/>
            <person name="Tang H."/>
            <person name="Lucas S.M."/>
            <person name="Robertson H.M."/>
            <person name="Bork P."/>
            <person name="Koonin E.V."/>
            <person name="Zdobnov E.M."/>
            <person name="Grigoriev I.V."/>
            <person name="Lynch M."/>
            <person name="Boore J.L."/>
        </authorList>
    </citation>
    <scope>NUCLEOTIDE SEQUENCE [LARGE SCALE GENOMIC DNA]</scope>
</reference>
<keyword evidence="1" id="KW-0677">Repeat</keyword>
<evidence type="ECO:0000313" key="3">
    <source>
        <dbReference type="EMBL" id="EFX68025.1"/>
    </source>
</evidence>
<evidence type="ECO:0000256" key="1">
    <source>
        <dbReference type="ARBA" id="ARBA00022737"/>
    </source>
</evidence>
<accession>E9HJR2</accession>
<dbReference type="OMA" id="PPKTQSC"/>
<dbReference type="InterPro" id="IPR011993">
    <property type="entry name" value="PH-like_dom_sf"/>
</dbReference>